<evidence type="ECO:0000313" key="3">
    <source>
        <dbReference type="Proteomes" id="UP000196084"/>
    </source>
</evidence>
<dbReference type="EMBL" id="MWPH01000001">
    <property type="protein sequence ID" value="OVE86414.1"/>
    <property type="molecule type" value="Genomic_DNA"/>
</dbReference>
<feature type="transmembrane region" description="Helical" evidence="1">
    <location>
        <begin position="99"/>
        <end position="118"/>
    </location>
</feature>
<sequence length="122" mass="12841">MQWVTWAYVDVRGSAFAEHEQVLDVIVVPYGAGHLLMYCILLGTAVSLLGWALHRSALVARAVGWAGVVLGALTVVAATISLVSAFGGGSDGHALFDGATLLLPVLYLWAMVLGGSLYRQAE</sequence>
<organism evidence="2 3">
    <name type="scientific">Natronolimnobius baerhuensis</name>
    <dbReference type="NCBI Taxonomy" id="253108"/>
    <lineage>
        <taxon>Archaea</taxon>
        <taxon>Methanobacteriati</taxon>
        <taxon>Methanobacteriota</taxon>
        <taxon>Stenosarchaea group</taxon>
        <taxon>Halobacteria</taxon>
        <taxon>Halobacteriales</taxon>
        <taxon>Natrialbaceae</taxon>
        <taxon>Natronolimnobius</taxon>
    </lineage>
</organism>
<dbReference type="AlphaFoldDB" id="A0A202EDT5"/>
<evidence type="ECO:0000313" key="2">
    <source>
        <dbReference type="EMBL" id="OVE86414.1"/>
    </source>
</evidence>
<comment type="caution">
    <text evidence="2">The sequence shown here is derived from an EMBL/GenBank/DDBJ whole genome shotgun (WGS) entry which is preliminary data.</text>
</comment>
<keyword evidence="3" id="KW-1185">Reference proteome</keyword>
<name>A0A202EDT5_9EURY</name>
<gene>
    <name evidence="2" type="ORF">B2G88_02875</name>
</gene>
<feature type="transmembrane region" description="Helical" evidence="1">
    <location>
        <begin position="65"/>
        <end position="87"/>
    </location>
</feature>
<reference evidence="2 3" key="1">
    <citation type="submission" date="2017-02" db="EMBL/GenBank/DDBJ databases">
        <title>Natronthermophilus aegyptiacus gen. nov.,sp. nov., an aerobic, extremely halophilic alkalithermophilic archaeon isolated from the athalassohaline Wadi An Natrun, Egypt.</title>
        <authorList>
            <person name="Zhao B."/>
        </authorList>
    </citation>
    <scope>NUCLEOTIDE SEQUENCE [LARGE SCALE GENOMIC DNA]</scope>
    <source>
        <strain evidence="2 3">CGMCC 1.3597</strain>
    </source>
</reference>
<keyword evidence="1" id="KW-0472">Membrane</keyword>
<feature type="transmembrane region" description="Helical" evidence="1">
    <location>
        <begin position="35"/>
        <end position="53"/>
    </location>
</feature>
<accession>A0A202EDT5</accession>
<keyword evidence="1" id="KW-1133">Transmembrane helix</keyword>
<protein>
    <submittedName>
        <fullName evidence="2">Uncharacterized protein</fullName>
    </submittedName>
</protein>
<dbReference type="OrthoDB" id="381627at2157"/>
<keyword evidence="1" id="KW-0812">Transmembrane</keyword>
<evidence type="ECO:0000256" key="1">
    <source>
        <dbReference type="SAM" id="Phobius"/>
    </source>
</evidence>
<dbReference type="Proteomes" id="UP000196084">
    <property type="component" value="Unassembled WGS sequence"/>
</dbReference>
<proteinExistence type="predicted"/>